<gene>
    <name evidence="1" type="ORF">WG66_14179</name>
</gene>
<name>A0A0W0FAM5_MONRR</name>
<organism evidence="1 2">
    <name type="scientific">Moniliophthora roreri</name>
    <name type="common">Frosty pod rot fungus</name>
    <name type="synonym">Monilia roreri</name>
    <dbReference type="NCBI Taxonomy" id="221103"/>
    <lineage>
        <taxon>Eukaryota</taxon>
        <taxon>Fungi</taxon>
        <taxon>Dikarya</taxon>
        <taxon>Basidiomycota</taxon>
        <taxon>Agaricomycotina</taxon>
        <taxon>Agaricomycetes</taxon>
        <taxon>Agaricomycetidae</taxon>
        <taxon>Agaricales</taxon>
        <taxon>Marasmiineae</taxon>
        <taxon>Marasmiaceae</taxon>
        <taxon>Moniliophthora</taxon>
    </lineage>
</organism>
<dbReference type="Proteomes" id="UP000054988">
    <property type="component" value="Unassembled WGS sequence"/>
</dbReference>
<protein>
    <submittedName>
        <fullName evidence="1">Uncharacterized protein</fullName>
    </submittedName>
</protein>
<sequence length="617" mass="70457">MSYPNDFNEDIDVEISDILSPGLNDLLRSGRPPSSDDVTTYIDNVLTRTARTEADFIMIIERLQTSLVKFQKKREKIRSLKSSIRRIPPEVLSLILIFAATMNGGERLEGEKISSAGSALGMVCKHWRDLTLATARAWDTVSLYVGPRSPLMPWNLEKINLRLIRSQRVSIFLQLDMPRFDWQEWSGFINMMEEHLPRVRRLQLHGLLETVSEFLVRFKRQLKQVHDLQIHIADLGDGSLNDILDIIGRTCPQTCRFDVIRTGLRLTRPVDNMTFPFIRLKHLTLEYRLVPDIHRALSFLRHCSNLEEIRIALPGYRSFGSTSGHDIESLGRHDAFVLPMLSHLTLQTQGSTSDLNLDLTVHCGTIIEAISAPSLTSFSMAIHGPSPQGSSLLLVIEDFLRRSNDFSIHGLRLHGIIFDEHQLLSLLKKTRILTELSIKEGLQANHNEGGSSFFGSRAGSPHPRSSIALSSLLKNLIVSPEEYHNQSLPYMYEDLEENIEFYPLIPKLRHLELFVQDEMERECFVAFQQVLDSRMPILQSCSLKIAGAFYSKDMKRLRRMQEEGLALRVQQLADTPEFSQYVLDYCNEKHPQSENRGRGSYAVRGPGEKYQFGRLMC</sequence>
<evidence type="ECO:0000313" key="2">
    <source>
        <dbReference type="Proteomes" id="UP000054988"/>
    </source>
</evidence>
<dbReference type="EMBL" id="LATX01002183">
    <property type="protein sequence ID" value="KTB33234.1"/>
    <property type="molecule type" value="Genomic_DNA"/>
</dbReference>
<proteinExistence type="predicted"/>
<comment type="caution">
    <text evidence="1">The sequence shown here is derived from an EMBL/GenBank/DDBJ whole genome shotgun (WGS) entry which is preliminary data.</text>
</comment>
<dbReference type="AlphaFoldDB" id="A0A0W0FAM5"/>
<accession>A0A0W0FAM5</accession>
<evidence type="ECO:0000313" key="1">
    <source>
        <dbReference type="EMBL" id="KTB33234.1"/>
    </source>
</evidence>
<reference evidence="1 2" key="1">
    <citation type="submission" date="2015-12" db="EMBL/GenBank/DDBJ databases">
        <title>Draft genome sequence of Moniliophthora roreri, the causal agent of frosty pod rot of cacao.</title>
        <authorList>
            <person name="Aime M.C."/>
            <person name="Diaz-Valderrama J.R."/>
            <person name="Kijpornyongpan T."/>
            <person name="Phillips-Mora W."/>
        </authorList>
    </citation>
    <scope>NUCLEOTIDE SEQUENCE [LARGE SCALE GENOMIC DNA]</scope>
    <source>
        <strain evidence="1 2">MCA 2952</strain>
    </source>
</reference>